<evidence type="ECO:0000313" key="2">
    <source>
        <dbReference type="Proteomes" id="UP000323000"/>
    </source>
</evidence>
<organism evidence="1 2">
    <name type="scientific">Acer yangbiense</name>
    <dbReference type="NCBI Taxonomy" id="1000413"/>
    <lineage>
        <taxon>Eukaryota</taxon>
        <taxon>Viridiplantae</taxon>
        <taxon>Streptophyta</taxon>
        <taxon>Embryophyta</taxon>
        <taxon>Tracheophyta</taxon>
        <taxon>Spermatophyta</taxon>
        <taxon>Magnoliopsida</taxon>
        <taxon>eudicotyledons</taxon>
        <taxon>Gunneridae</taxon>
        <taxon>Pentapetalae</taxon>
        <taxon>rosids</taxon>
        <taxon>malvids</taxon>
        <taxon>Sapindales</taxon>
        <taxon>Sapindaceae</taxon>
        <taxon>Hippocastanoideae</taxon>
        <taxon>Acereae</taxon>
        <taxon>Acer</taxon>
    </lineage>
</organism>
<accession>A0A5C7HP24</accession>
<sequence>MTRKKVNLSLIANDSARKASLKKRISPDDRQPVMWPTRLEVQEIVARFHNMLEMEQNKKMENQETYLQERVSNGLDDLNVIDIESLVWFAKEKCKIIDRRLEFCQHASLLLSNPLPLPDLAHDQASALVPDQLAPNLSANNDHRENDPSESSQCEQCFINMMNNINNIASSSKRAKTNHLAGLSSYYQQFATSSNSGNQLWLPYGNIEIGGNVISGDMGSPFEMFRGNIAASDVGLRYDIPKQWPNSFNL</sequence>
<name>A0A5C7HP24_9ROSI</name>
<dbReference type="AlphaFoldDB" id="A0A5C7HP24"/>
<evidence type="ECO:0008006" key="3">
    <source>
        <dbReference type="Google" id="ProtNLM"/>
    </source>
</evidence>
<gene>
    <name evidence="1" type="ORF">EZV62_015771</name>
</gene>
<evidence type="ECO:0000313" key="1">
    <source>
        <dbReference type="EMBL" id="TXG57942.1"/>
    </source>
</evidence>
<dbReference type="EMBL" id="VAHF01000007">
    <property type="protein sequence ID" value="TXG57942.1"/>
    <property type="molecule type" value="Genomic_DNA"/>
</dbReference>
<proteinExistence type="predicted"/>
<comment type="caution">
    <text evidence="1">The sequence shown here is derived from an EMBL/GenBank/DDBJ whole genome shotgun (WGS) entry which is preliminary data.</text>
</comment>
<reference evidence="2" key="1">
    <citation type="journal article" date="2019" name="Gigascience">
        <title>De novo genome assembly of the endangered Acer yangbiense, a plant species with extremely small populations endemic to Yunnan Province, China.</title>
        <authorList>
            <person name="Yang J."/>
            <person name="Wariss H.M."/>
            <person name="Tao L."/>
            <person name="Zhang R."/>
            <person name="Yun Q."/>
            <person name="Hollingsworth P."/>
            <person name="Dao Z."/>
            <person name="Luo G."/>
            <person name="Guo H."/>
            <person name="Ma Y."/>
            <person name="Sun W."/>
        </authorList>
    </citation>
    <scope>NUCLEOTIDE SEQUENCE [LARGE SCALE GENOMIC DNA]</scope>
    <source>
        <strain evidence="2">cv. Malutang</strain>
    </source>
</reference>
<protein>
    <recommendedName>
        <fullName evidence="3">MADS-box domain-containing protein</fullName>
    </recommendedName>
</protein>
<dbReference type="OrthoDB" id="762064at2759"/>
<keyword evidence="2" id="KW-1185">Reference proteome</keyword>
<dbReference type="Proteomes" id="UP000323000">
    <property type="component" value="Chromosome 7"/>
</dbReference>